<feature type="transmembrane region" description="Helical" evidence="1">
    <location>
        <begin position="48"/>
        <end position="71"/>
    </location>
</feature>
<dbReference type="RefSeq" id="WP_268601572.1">
    <property type="nucleotide sequence ID" value="NZ_JAMDLV010000006.1"/>
</dbReference>
<feature type="transmembrane region" description="Helical" evidence="1">
    <location>
        <begin position="83"/>
        <end position="101"/>
    </location>
</feature>
<organism evidence="2 3">
    <name type="scientific">Paenibacillus apiarius</name>
    <dbReference type="NCBI Taxonomy" id="46240"/>
    <lineage>
        <taxon>Bacteria</taxon>
        <taxon>Bacillati</taxon>
        <taxon>Bacillota</taxon>
        <taxon>Bacilli</taxon>
        <taxon>Bacillales</taxon>
        <taxon>Paenibacillaceae</taxon>
        <taxon>Paenibacillus</taxon>
    </lineage>
</organism>
<sequence>MKPLSVLDRGLAASLGTHYKSVSALQGSSISLCEPSCYNICVSRSPAYSFIILNMFLAFAALELSFLLPLFKAKSKRELPVSIAFYIVFVLLSPNVFYVITDLIHLNMFEFNYKQGLIHSIHLFTEPFSLASQLLDSINGDSILFISWMSMLQLIMGWLFLDSRRNSL</sequence>
<reference evidence="2 3" key="1">
    <citation type="submission" date="2022-05" db="EMBL/GenBank/DDBJ databases">
        <title>Genome Sequencing of Bee-Associated Microbes.</title>
        <authorList>
            <person name="Dunlap C."/>
        </authorList>
    </citation>
    <scope>NUCLEOTIDE SEQUENCE [LARGE SCALE GENOMIC DNA]</scope>
    <source>
        <strain evidence="2 3">NRRL NRS-1438</strain>
    </source>
</reference>
<gene>
    <name evidence="2" type="ORF">M5X09_18150</name>
</gene>
<keyword evidence="1" id="KW-0472">Membrane</keyword>
<dbReference type="InterPro" id="IPR009793">
    <property type="entry name" value="DUF1361"/>
</dbReference>
<feature type="transmembrane region" description="Helical" evidence="1">
    <location>
        <begin position="142"/>
        <end position="161"/>
    </location>
</feature>
<keyword evidence="1" id="KW-1133">Transmembrane helix</keyword>
<proteinExistence type="predicted"/>
<evidence type="ECO:0000256" key="1">
    <source>
        <dbReference type="SAM" id="Phobius"/>
    </source>
</evidence>
<keyword evidence="1" id="KW-0812">Transmembrane</keyword>
<evidence type="ECO:0000313" key="3">
    <source>
        <dbReference type="Proteomes" id="UP001207626"/>
    </source>
</evidence>
<dbReference type="Proteomes" id="UP001207626">
    <property type="component" value="Unassembled WGS sequence"/>
</dbReference>
<accession>A0ABT4E008</accession>
<name>A0ABT4E008_9BACL</name>
<comment type="caution">
    <text evidence="2">The sequence shown here is derived from an EMBL/GenBank/DDBJ whole genome shotgun (WGS) entry which is preliminary data.</text>
</comment>
<evidence type="ECO:0000313" key="2">
    <source>
        <dbReference type="EMBL" id="MCY9521566.1"/>
    </source>
</evidence>
<dbReference type="EMBL" id="JAMDLW010000023">
    <property type="protein sequence ID" value="MCY9521566.1"/>
    <property type="molecule type" value="Genomic_DNA"/>
</dbReference>
<keyword evidence="3" id="KW-1185">Reference proteome</keyword>
<dbReference type="Pfam" id="PF07099">
    <property type="entry name" value="DUF1361"/>
    <property type="match status" value="1"/>
</dbReference>
<protein>
    <submittedName>
        <fullName evidence="2">DUF1361 domain-containing protein</fullName>
    </submittedName>
</protein>